<evidence type="ECO:0000256" key="4">
    <source>
        <dbReference type="ARBA" id="ARBA00023015"/>
    </source>
</evidence>
<keyword evidence="5" id="KW-0804">Transcription</keyword>
<dbReference type="GO" id="GO:0034244">
    <property type="term" value="P:negative regulation of transcription elongation by RNA polymerase II"/>
    <property type="evidence" value="ECO:0007669"/>
    <property type="project" value="TreeGrafter"/>
</dbReference>
<evidence type="ECO:0000256" key="7">
    <source>
        <dbReference type="SAM" id="MobiDB-lite"/>
    </source>
</evidence>
<dbReference type="EMBL" id="ATLV01022722">
    <property type="status" value="NOT_ANNOTATED_CDS"/>
    <property type="molecule type" value="Genomic_DNA"/>
</dbReference>
<keyword evidence="10" id="KW-1185">Reference proteome</keyword>
<dbReference type="PANTHER" id="PTHR12144">
    <property type="entry name" value="NEGATIVE ELONGATION FACTOR D"/>
    <property type="match status" value="1"/>
</dbReference>
<dbReference type="VEuPathDB" id="VectorBase:ASIC016024"/>
<dbReference type="STRING" id="74873.A0A084WCL3"/>
<reference evidence="8 10" key="1">
    <citation type="journal article" date="2014" name="BMC Genomics">
        <title>Genome sequence of Anopheles sinensis provides insight into genetics basis of mosquito competence for malaria parasites.</title>
        <authorList>
            <person name="Zhou D."/>
            <person name="Zhang D."/>
            <person name="Ding G."/>
            <person name="Shi L."/>
            <person name="Hou Q."/>
            <person name="Ye Y."/>
            <person name="Xu Y."/>
            <person name="Zhou H."/>
            <person name="Xiong C."/>
            <person name="Li S."/>
            <person name="Yu J."/>
            <person name="Hong S."/>
            <person name="Yu X."/>
            <person name="Zou P."/>
            <person name="Chen C."/>
            <person name="Chang X."/>
            <person name="Wang W."/>
            <person name="Lv Y."/>
            <person name="Sun Y."/>
            <person name="Ma L."/>
            <person name="Shen B."/>
            <person name="Zhu C."/>
        </authorList>
    </citation>
    <scope>NUCLEOTIDE SEQUENCE [LARGE SCALE GENOMIC DNA]</scope>
</reference>
<sequence length="577" mass="65207">MENDHDDEARVAGDRQFEEGADRPEEPLFNAQEVLDECISNFATTDYIMEPGIYTNAIRFIRAGGGPELAIDLLSANYMAFAQMVNIMAEWLMVAGMQNADVQAIIENNAKIMVLKTFDPQKADMMFNDGDSLRCWLKEVCEHFSCRSLIYQLAEQYPACLMLKRAIQFISDSGFEGEIKAISIAAQHLGVFSRILKASIAEFLSQRENWQSALEECAKVVCYGQHTFVYGQVLLQMLSRKSKGGFIMKRLSQEITKHALKSQRNVTPITMALNGSSRYAEVCASLSFVLSRNALNTADILVLFRHYSSSQPPPVEFIRNPQFLDLLVGALFKVGVSTEEEHKSKYLYLLGYAASVVEKPRKKGVIRIANREELNDTICAIEKAHSICNASHSSTELLRHIKTLFSCIRFPVVAVGVIRWVQDTVTEPSYFKICTESYSLHLALLDEVAVEHAPLLHDQILRLLIHLFESQQDELEILEQLEIRKMLLDRMVHLMANGCVVPVVQYIGRCCSQRNTDVSLIRYFVAEVLDMVSPEYSTEFVQLFLPIVENEEITGSMRDKNGNDPASEFILHCKALN</sequence>
<dbReference type="GO" id="GO:0032021">
    <property type="term" value="C:NELF complex"/>
    <property type="evidence" value="ECO:0007669"/>
    <property type="project" value="TreeGrafter"/>
</dbReference>
<feature type="compositionally biased region" description="Basic and acidic residues" evidence="7">
    <location>
        <begin position="7"/>
        <end position="26"/>
    </location>
</feature>
<comment type="similarity">
    <text evidence="2">Belongs to the NELF-D family.</text>
</comment>
<dbReference type="OrthoDB" id="511287at2759"/>
<dbReference type="EMBL" id="KE525336">
    <property type="protein sequence ID" value="KFB47957.1"/>
    <property type="molecule type" value="Genomic_DNA"/>
</dbReference>
<evidence type="ECO:0000256" key="5">
    <source>
        <dbReference type="ARBA" id="ARBA00023163"/>
    </source>
</evidence>
<dbReference type="GO" id="GO:0003723">
    <property type="term" value="F:RNA binding"/>
    <property type="evidence" value="ECO:0007669"/>
    <property type="project" value="TreeGrafter"/>
</dbReference>
<organism evidence="8">
    <name type="scientific">Anopheles sinensis</name>
    <name type="common">Mosquito</name>
    <dbReference type="NCBI Taxonomy" id="74873"/>
    <lineage>
        <taxon>Eukaryota</taxon>
        <taxon>Metazoa</taxon>
        <taxon>Ecdysozoa</taxon>
        <taxon>Arthropoda</taxon>
        <taxon>Hexapoda</taxon>
        <taxon>Insecta</taxon>
        <taxon>Pterygota</taxon>
        <taxon>Neoptera</taxon>
        <taxon>Endopterygota</taxon>
        <taxon>Diptera</taxon>
        <taxon>Nematocera</taxon>
        <taxon>Culicoidea</taxon>
        <taxon>Culicidae</taxon>
        <taxon>Anophelinae</taxon>
        <taxon>Anopheles</taxon>
    </lineage>
</organism>
<dbReference type="AlphaFoldDB" id="A0A084WCL3"/>
<feature type="region of interest" description="Disordered" evidence="7">
    <location>
        <begin position="1"/>
        <end position="26"/>
    </location>
</feature>
<evidence type="ECO:0008006" key="11">
    <source>
        <dbReference type="Google" id="ProtNLM"/>
    </source>
</evidence>
<comment type="subcellular location">
    <subcellularLocation>
        <location evidence="1">Nucleus</location>
    </subcellularLocation>
</comment>
<dbReference type="EnsemblMetazoa" id="ASIC016024-RA">
    <property type="protein sequence ID" value="ASIC016024-PA"/>
    <property type="gene ID" value="ASIC016024"/>
</dbReference>
<dbReference type="OMA" id="ARINPDH"/>
<evidence type="ECO:0000256" key="2">
    <source>
        <dbReference type="ARBA" id="ARBA00005726"/>
    </source>
</evidence>
<reference evidence="9" key="2">
    <citation type="submission" date="2020-05" db="UniProtKB">
        <authorList>
            <consortium name="EnsemblMetazoa"/>
        </authorList>
    </citation>
    <scope>IDENTIFICATION</scope>
</reference>
<keyword evidence="6" id="KW-0539">Nucleus</keyword>
<dbReference type="PANTHER" id="PTHR12144:SF0">
    <property type="entry name" value="NEGATIVE ELONGATION FACTOR C_D"/>
    <property type="match status" value="1"/>
</dbReference>
<dbReference type="Pfam" id="PF04858">
    <property type="entry name" value="TH1"/>
    <property type="match status" value="1"/>
</dbReference>
<evidence type="ECO:0000313" key="10">
    <source>
        <dbReference type="Proteomes" id="UP000030765"/>
    </source>
</evidence>
<dbReference type="InterPro" id="IPR006942">
    <property type="entry name" value="TH1"/>
</dbReference>
<evidence type="ECO:0000313" key="9">
    <source>
        <dbReference type="EnsemblMetazoa" id="ASIC016024-PA"/>
    </source>
</evidence>
<keyword evidence="4" id="KW-0805">Transcription regulation</keyword>
<proteinExistence type="inferred from homology"/>
<protein>
    <recommendedName>
        <fullName evidence="11">Negative elongation factor D</fullName>
    </recommendedName>
</protein>
<evidence type="ECO:0000256" key="3">
    <source>
        <dbReference type="ARBA" id="ARBA00022491"/>
    </source>
</evidence>
<name>A0A084WCL3_ANOSI</name>
<evidence type="ECO:0000256" key="6">
    <source>
        <dbReference type="ARBA" id="ARBA00023242"/>
    </source>
</evidence>
<evidence type="ECO:0000313" key="8">
    <source>
        <dbReference type="EMBL" id="KFB47957.1"/>
    </source>
</evidence>
<dbReference type="VEuPathDB" id="VectorBase:ASIS016518"/>
<evidence type="ECO:0000256" key="1">
    <source>
        <dbReference type="ARBA" id="ARBA00004123"/>
    </source>
</evidence>
<dbReference type="Proteomes" id="UP000030765">
    <property type="component" value="Unassembled WGS sequence"/>
</dbReference>
<gene>
    <name evidence="8" type="ORF">ZHAS_00016024</name>
</gene>
<keyword evidence="3" id="KW-0678">Repressor</keyword>
<accession>A0A084WCL3</accession>